<dbReference type="GO" id="GO:0047493">
    <property type="term" value="F:ceramide cholinephosphotransferase activity"/>
    <property type="evidence" value="ECO:0000318"/>
    <property type="project" value="GO_Central"/>
</dbReference>
<evidence type="ECO:0000259" key="10">
    <source>
        <dbReference type="Pfam" id="PF14360"/>
    </source>
</evidence>
<evidence type="ECO:0000256" key="6">
    <source>
        <dbReference type="ARBA" id="ARBA00022989"/>
    </source>
</evidence>
<keyword evidence="3" id="KW-0808">Transferase</keyword>
<comment type="similarity">
    <text evidence="2">Belongs to the sphingomyelin synthase family.</text>
</comment>
<reference evidence="11 12" key="1">
    <citation type="journal article" date="2008" name="Science">
        <title>The Physcomitrella genome reveals evolutionary insights into the conquest of land by plants.</title>
        <authorList>
            <person name="Rensing S."/>
            <person name="Lang D."/>
            <person name="Zimmer A."/>
            <person name="Terry A."/>
            <person name="Salamov A."/>
            <person name="Shapiro H."/>
            <person name="Nishiyama T."/>
            <person name="Perroud P.-F."/>
            <person name="Lindquist E."/>
            <person name="Kamisugi Y."/>
            <person name="Tanahashi T."/>
            <person name="Sakakibara K."/>
            <person name="Fujita T."/>
            <person name="Oishi K."/>
            <person name="Shin-I T."/>
            <person name="Kuroki Y."/>
            <person name="Toyoda A."/>
            <person name="Suzuki Y."/>
            <person name="Hashimoto A."/>
            <person name="Yamaguchi K."/>
            <person name="Sugano A."/>
            <person name="Kohara Y."/>
            <person name="Fujiyama A."/>
            <person name="Anterola A."/>
            <person name="Aoki S."/>
            <person name="Ashton N."/>
            <person name="Barbazuk W.B."/>
            <person name="Barker E."/>
            <person name="Bennetzen J."/>
            <person name="Bezanilla M."/>
            <person name="Blankenship R."/>
            <person name="Cho S.H."/>
            <person name="Dutcher S."/>
            <person name="Estelle M."/>
            <person name="Fawcett J.A."/>
            <person name="Gundlach H."/>
            <person name="Hanada K."/>
            <person name="Heyl A."/>
            <person name="Hicks K.A."/>
            <person name="Hugh J."/>
            <person name="Lohr M."/>
            <person name="Mayer K."/>
            <person name="Melkozernov A."/>
            <person name="Murata T."/>
            <person name="Nelson D."/>
            <person name="Pils B."/>
            <person name="Prigge M."/>
            <person name="Reiss B."/>
            <person name="Renner T."/>
            <person name="Rombauts S."/>
            <person name="Rushton P."/>
            <person name="Sanderfoot A."/>
            <person name="Schween G."/>
            <person name="Shiu S.-H."/>
            <person name="Stueber K."/>
            <person name="Theodoulou F.L."/>
            <person name="Tu H."/>
            <person name="Van de Peer Y."/>
            <person name="Verrier P.J."/>
            <person name="Waters E."/>
            <person name="Wood A."/>
            <person name="Yang L."/>
            <person name="Cove D."/>
            <person name="Cuming A."/>
            <person name="Hasebe M."/>
            <person name="Lucas S."/>
            <person name="Mishler D.B."/>
            <person name="Reski R."/>
            <person name="Grigoriev I."/>
            <person name="Quatrano R.S."/>
            <person name="Boore J.L."/>
        </authorList>
    </citation>
    <scope>NUCLEOTIDE SEQUENCE [LARGE SCALE GENOMIC DNA]</scope>
    <source>
        <strain evidence="11 12">cv. Gransden 2004</strain>
    </source>
</reference>
<protein>
    <recommendedName>
        <fullName evidence="10">Sphingomyelin synthase-like domain-containing protein</fullName>
    </recommendedName>
</protein>
<dbReference type="GO" id="GO:0046513">
    <property type="term" value="P:ceramide biosynthetic process"/>
    <property type="evidence" value="ECO:0000318"/>
    <property type="project" value="GO_Central"/>
</dbReference>
<dbReference type="InParanoid" id="A0A7I4FFV5"/>
<dbReference type="AlphaFoldDB" id="A0A7I4FFV5"/>
<comment type="subcellular location">
    <subcellularLocation>
        <location evidence="1">Membrane</location>
        <topology evidence="1">Multi-pass membrane protein</topology>
    </subcellularLocation>
</comment>
<keyword evidence="7" id="KW-0443">Lipid metabolism</keyword>
<feature type="transmembrane region" description="Helical" evidence="9">
    <location>
        <begin position="123"/>
        <end position="142"/>
    </location>
</feature>
<dbReference type="InterPro" id="IPR025749">
    <property type="entry name" value="Sphingomyelin_synth-like_dom"/>
</dbReference>
<evidence type="ECO:0000256" key="7">
    <source>
        <dbReference type="ARBA" id="ARBA00023098"/>
    </source>
</evidence>
<feature type="transmembrane region" description="Helical" evidence="9">
    <location>
        <begin position="149"/>
        <end position="166"/>
    </location>
</feature>
<dbReference type="GO" id="GO:0005789">
    <property type="term" value="C:endoplasmic reticulum membrane"/>
    <property type="evidence" value="ECO:0000318"/>
    <property type="project" value="GO_Central"/>
</dbReference>
<evidence type="ECO:0000256" key="4">
    <source>
        <dbReference type="ARBA" id="ARBA00022692"/>
    </source>
</evidence>
<evidence type="ECO:0000256" key="1">
    <source>
        <dbReference type="ARBA" id="ARBA00004141"/>
    </source>
</evidence>
<dbReference type="GO" id="GO:0000139">
    <property type="term" value="C:Golgi membrane"/>
    <property type="evidence" value="ECO:0000318"/>
    <property type="project" value="GO_Central"/>
</dbReference>
<name>A0A7I4FFV5_PHYPA</name>
<dbReference type="GO" id="GO:0005886">
    <property type="term" value="C:plasma membrane"/>
    <property type="evidence" value="ECO:0000318"/>
    <property type="project" value="GO_Central"/>
</dbReference>
<dbReference type="GO" id="GO:0005802">
    <property type="term" value="C:trans-Golgi network"/>
    <property type="evidence" value="ECO:0000318"/>
    <property type="project" value="GO_Central"/>
</dbReference>
<keyword evidence="8 9" id="KW-0472">Membrane</keyword>
<dbReference type="EnsemblPlants" id="Pp3c23_1080V3.5">
    <property type="protein sequence ID" value="Pp3c23_1080V3.5"/>
    <property type="gene ID" value="Pp3c23_1080"/>
</dbReference>
<evidence type="ECO:0000313" key="11">
    <source>
        <dbReference type="EnsemblPlants" id="Pp3c23_1080V3.5"/>
    </source>
</evidence>
<evidence type="ECO:0000256" key="8">
    <source>
        <dbReference type="ARBA" id="ARBA00023136"/>
    </source>
</evidence>
<dbReference type="Proteomes" id="UP000006727">
    <property type="component" value="Chromosome 23"/>
</dbReference>
<accession>A0A7I4FFV5</accession>
<feature type="transmembrane region" description="Helical" evidence="9">
    <location>
        <begin position="209"/>
        <end position="233"/>
    </location>
</feature>
<evidence type="ECO:0000256" key="2">
    <source>
        <dbReference type="ARBA" id="ARBA00005441"/>
    </source>
</evidence>
<evidence type="ECO:0000313" key="12">
    <source>
        <dbReference type="Proteomes" id="UP000006727"/>
    </source>
</evidence>
<reference evidence="11 12" key="2">
    <citation type="journal article" date="2018" name="Plant J.">
        <title>The Physcomitrella patens chromosome-scale assembly reveals moss genome structure and evolution.</title>
        <authorList>
            <person name="Lang D."/>
            <person name="Ullrich K.K."/>
            <person name="Murat F."/>
            <person name="Fuchs J."/>
            <person name="Jenkins J."/>
            <person name="Haas F.B."/>
            <person name="Piednoel M."/>
            <person name="Gundlach H."/>
            <person name="Van Bel M."/>
            <person name="Meyberg R."/>
            <person name="Vives C."/>
            <person name="Morata J."/>
            <person name="Symeonidi A."/>
            <person name="Hiss M."/>
            <person name="Muchero W."/>
            <person name="Kamisugi Y."/>
            <person name="Saleh O."/>
            <person name="Blanc G."/>
            <person name="Decker E.L."/>
            <person name="van Gessel N."/>
            <person name="Grimwood J."/>
            <person name="Hayes R.D."/>
            <person name="Graham S.W."/>
            <person name="Gunter L.E."/>
            <person name="McDaniel S.F."/>
            <person name="Hoernstein S.N.W."/>
            <person name="Larsson A."/>
            <person name="Li F.W."/>
            <person name="Perroud P.F."/>
            <person name="Phillips J."/>
            <person name="Ranjan P."/>
            <person name="Rokshar D.S."/>
            <person name="Rothfels C.J."/>
            <person name="Schneider L."/>
            <person name="Shu S."/>
            <person name="Stevenson D.W."/>
            <person name="Thummler F."/>
            <person name="Tillich M."/>
            <person name="Villarreal Aguilar J.C."/>
            <person name="Widiez T."/>
            <person name="Wong G.K."/>
            <person name="Wymore A."/>
            <person name="Zhang Y."/>
            <person name="Zimmer A.D."/>
            <person name="Quatrano R.S."/>
            <person name="Mayer K.F.X."/>
            <person name="Goodstein D."/>
            <person name="Casacuberta J.M."/>
            <person name="Vandepoele K."/>
            <person name="Reski R."/>
            <person name="Cuming A.C."/>
            <person name="Tuskan G.A."/>
            <person name="Maumus F."/>
            <person name="Salse J."/>
            <person name="Schmutz J."/>
            <person name="Rensing S.A."/>
        </authorList>
    </citation>
    <scope>NUCLEOTIDE SEQUENCE [LARGE SCALE GENOMIC DNA]</scope>
    <source>
        <strain evidence="11 12">cv. Gransden 2004</strain>
    </source>
</reference>
<dbReference type="Gramene" id="Pp3c23_1080V3.5">
    <property type="protein sequence ID" value="Pp3c23_1080V3.5"/>
    <property type="gene ID" value="Pp3c23_1080"/>
</dbReference>
<dbReference type="PANTHER" id="PTHR21290:SF62">
    <property type="entry name" value="PHOSPHATIDYLINOSITOL:CERAMIDE INOSITOLPHOSPHOTRANSFERASE 1-RELATED"/>
    <property type="match status" value="1"/>
</dbReference>
<dbReference type="Pfam" id="PF14360">
    <property type="entry name" value="PAP2_C"/>
    <property type="match status" value="1"/>
</dbReference>
<dbReference type="PANTHER" id="PTHR21290">
    <property type="entry name" value="SPHINGOMYELIN SYNTHETASE"/>
    <property type="match status" value="1"/>
</dbReference>
<feature type="transmembrane region" description="Helical" evidence="9">
    <location>
        <begin position="263"/>
        <end position="281"/>
    </location>
</feature>
<dbReference type="GO" id="GO:0045140">
    <property type="term" value="F:inositol phosphoceramide synthase activity"/>
    <property type="evidence" value="ECO:0000318"/>
    <property type="project" value="GO_Central"/>
</dbReference>
<proteinExistence type="inferred from homology"/>
<evidence type="ECO:0000256" key="3">
    <source>
        <dbReference type="ARBA" id="ARBA00022679"/>
    </source>
</evidence>
<gene>
    <name evidence="11" type="primary">LOC112275922</name>
</gene>
<evidence type="ECO:0000256" key="9">
    <source>
        <dbReference type="SAM" id="Phobius"/>
    </source>
</evidence>
<keyword evidence="12" id="KW-1185">Reference proteome</keyword>
<evidence type="ECO:0000256" key="5">
    <source>
        <dbReference type="ARBA" id="ARBA00022919"/>
    </source>
</evidence>
<keyword evidence="6 9" id="KW-1133">Transmembrane helix</keyword>
<feature type="transmembrane region" description="Helical" evidence="9">
    <location>
        <begin position="240"/>
        <end position="257"/>
    </location>
</feature>
<reference evidence="11" key="3">
    <citation type="submission" date="2020-12" db="UniProtKB">
        <authorList>
            <consortium name="EnsemblPlants"/>
        </authorList>
    </citation>
    <scope>IDENTIFICATION</scope>
</reference>
<organism evidence="11 12">
    <name type="scientific">Physcomitrium patens</name>
    <name type="common">Spreading-leaved earth moss</name>
    <name type="synonym">Physcomitrella patens</name>
    <dbReference type="NCBI Taxonomy" id="3218"/>
    <lineage>
        <taxon>Eukaryota</taxon>
        <taxon>Viridiplantae</taxon>
        <taxon>Streptophyta</taxon>
        <taxon>Embryophyta</taxon>
        <taxon>Bryophyta</taxon>
        <taxon>Bryophytina</taxon>
        <taxon>Bryopsida</taxon>
        <taxon>Funariidae</taxon>
        <taxon>Funariales</taxon>
        <taxon>Funariaceae</taxon>
        <taxon>Physcomitrium</taxon>
    </lineage>
</organism>
<sequence length="332" mass="37541">MLSTNWAGGTRRDSNHRRPVLGLAVEEVGAGREDDMGVMGLPTWLTREISKLWKRGVIELTVEWALLLENWKLILGGLLFQYVHGVGARIAHYLHHPGPLLHDVGFELLPELGKKNAHISESLFTFVFVSFVLWTFHPFVFYNKRFYTALLWLRVLICLVICQSLRMSSFMVTQLPGPNYHCHAGQPTATLPPPKSIKEVLLLNFPYGVIYGCGDLIFSSHMTFALTFFHAYLKYGTRQWIKFVAFLVMVALSLLIVASHKHYSVDIVVAWFTVYFVFFFVDRKFADAGIGERVPTSNGPPLLPMIARTGKDGRSKEEKLLNGIAENGSVEL</sequence>
<dbReference type="EMBL" id="ABEU02000023">
    <property type="status" value="NOT_ANNOTATED_CDS"/>
    <property type="molecule type" value="Genomic_DNA"/>
</dbReference>
<keyword evidence="4 9" id="KW-0812">Transmembrane</keyword>
<feature type="domain" description="Sphingomyelin synthase-like" evidence="10">
    <location>
        <begin position="212"/>
        <end position="280"/>
    </location>
</feature>
<dbReference type="InterPro" id="IPR045221">
    <property type="entry name" value="Sphingomyelin_synth-like"/>
</dbReference>
<dbReference type="FunCoup" id="A0A7I4FFV5">
    <property type="interactions" value="1069"/>
</dbReference>
<keyword evidence="5" id="KW-0746">Sphingolipid metabolism</keyword>
<dbReference type="GO" id="GO:0033188">
    <property type="term" value="F:sphingomyelin synthase activity"/>
    <property type="evidence" value="ECO:0000318"/>
    <property type="project" value="GO_Central"/>
</dbReference>